<protein>
    <submittedName>
        <fullName evidence="1">Uncharacterized protein</fullName>
    </submittedName>
</protein>
<gene>
    <name evidence="1" type="ORF">BN2476_1530006</name>
</gene>
<dbReference type="InterPro" id="IPR009100">
    <property type="entry name" value="AcylCoA_DH/oxidase_NM_dom_sf"/>
</dbReference>
<dbReference type="Proteomes" id="UP000195569">
    <property type="component" value="Unassembled WGS sequence"/>
</dbReference>
<dbReference type="GO" id="GO:0016627">
    <property type="term" value="F:oxidoreductase activity, acting on the CH-CH group of donors"/>
    <property type="evidence" value="ECO:0007669"/>
    <property type="project" value="InterPro"/>
</dbReference>
<comment type="caution">
    <text evidence="1">The sequence shown here is derived from an EMBL/GenBank/DDBJ whole genome shotgun (WGS) entry which is preliminary data.</text>
</comment>
<dbReference type="EMBL" id="CYGY02000153">
    <property type="protein sequence ID" value="SIT51926.1"/>
    <property type="molecule type" value="Genomic_DNA"/>
</dbReference>
<evidence type="ECO:0000313" key="1">
    <source>
        <dbReference type="EMBL" id="SIT51926.1"/>
    </source>
</evidence>
<dbReference type="AlphaFoldDB" id="A0A1N7SWV6"/>
<dbReference type="Gene3D" id="1.10.540.10">
    <property type="entry name" value="Acyl-CoA dehydrogenase/oxidase, N-terminal domain"/>
    <property type="match status" value="1"/>
</dbReference>
<keyword evidence="2" id="KW-1185">Reference proteome</keyword>
<dbReference type="InterPro" id="IPR037069">
    <property type="entry name" value="AcylCoA_DH/ox_N_sf"/>
</dbReference>
<sequence>MLRDREQRLPHNKIELFSRSGPWAIAVPKVSGGAGVSFVTLSEVRKIVAVADPFSGRCYRITSSTR</sequence>
<organism evidence="1 2">
    <name type="scientific">Paraburkholderia piptadeniae</name>
    <dbReference type="NCBI Taxonomy" id="1701573"/>
    <lineage>
        <taxon>Bacteria</taxon>
        <taxon>Pseudomonadati</taxon>
        <taxon>Pseudomonadota</taxon>
        <taxon>Betaproteobacteria</taxon>
        <taxon>Burkholderiales</taxon>
        <taxon>Burkholderiaceae</taxon>
        <taxon>Paraburkholderia</taxon>
    </lineage>
</organism>
<dbReference type="GO" id="GO:0050660">
    <property type="term" value="F:flavin adenine dinucleotide binding"/>
    <property type="evidence" value="ECO:0007669"/>
    <property type="project" value="InterPro"/>
</dbReference>
<accession>A0A1N7SWV6</accession>
<reference evidence="1" key="1">
    <citation type="submission" date="2016-12" db="EMBL/GenBank/DDBJ databases">
        <authorList>
            <person name="Moulin L."/>
        </authorList>
    </citation>
    <scope>NUCLEOTIDE SEQUENCE [LARGE SCALE GENOMIC DNA]</scope>
    <source>
        <strain evidence="1">STM 7183</strain>
    </source>
</reference>
<evidence type="ECO:0000313" key="2">
    <source>
        <dbReference type="Proteomes" id="UP000195569"/>
    </source>
</evidence>
<dbReference type="SUPFAM" id="SSF56645">
    <property type="entry name" value="Acyl-CoA dehydrogenase NM domain-like"/>
    <property type="match status" value="1"/>
</dbReference>
<proteinExistence type="predicted"/>
<name>A0A1N7SWV6_9BURK</name>